<dbReference type="GO" id="GO:0030688">
    <property type="term" value="C:preribosome, small subunit precursor"/>
    <property type="evidence" value="ECO:0007669"/>
    <property type="project" value="InterPro"/>
</dbReference>
<dbReference type="Proteomes" id="UP000236928">
    <property type="component" value="Unassembled WGS sequence"/>
</dbReference>
<comment type="subcellular location">
    <subcellularLocation>
        <location evidence="1">Nucleus</location>
    </subcellularLocation>
</comment>
<dbReference type="GO" id="GO:0006364">
    <property type="term" value="P:rRNA processing"/>
    <property type="evidence" value="ECO:0007669"/>
    <property type="project" value="InterPro"/>
</dbReference>
<dbReference type="VEuPathDB" id="CryptoDB:CmeUKMEL1_02115"/>
<dbReference type="OrthoDB" id="2019504at2759"/>
<proteinExistence type="inferred from homology"/>
<protein>
    <submittedName>
        <fullName evidence="5">Nucleolar proteinNop52 family protein</fullName>
    </submittedName>
</protein>
<evidence type="ECO:0000313" key="6">
    <source>
        <dbReference type="Proteomes" id="UP000236928"/>
    </source>
</evidence>
<feature type="region of interest" description="Disordered" evidence="4">
    <location>
        <begin position="350"/>
        <end position="384"/>
    </location>
</feature>
<feature type="compositionally biased region" description="Polar residues" evidence="4">
    <location>
        <begin position="368"/>
        <end position="377"/>
    </location>
</feature>
<gene>
    <name evidence="5" type="ORF">CmeUKMEL1_02115</name>
</gene>
<dbReference type="Pfam" id="PF05997">
    <property type="entry name" value="Nop52"/>
    <property type="match status" value="1"/>
</dbReference>
<evidence type="ECO:0000256" key="3">
    <source>
        <dbReference type="ARBA" id="ARBA00023242"/>
    </source>
</evidence>
<evidence type="ECO:0000313" key="5">
    <source>
        <dbReference type="EMBL" id="POM82382.1"/>
    </source>
</evidence>
<comment type="similarity">
    <text evidence="2">Belongs to the RRP1 family.</text>
</comment>
<keyword evidence="6" id="KW-1185">Reference proteome</keyword>
<dbReference type="GO" id="GO:0005634">
    <property type="term" value="C:nucleus"/>
    <property type="evidence" value="ECO:0007669"/>
    <property type="project" value="UniProtKB-SubCell"/>
</dbReference>
<evidence type="ECO:0000256" key="1">
    <source>
        <dbReference type="ARBA" id="ARBA00004123"/>
    </source>
</evidence>
<reference evidence="5 6" key="1">
    <citation type="submission" date="2014-04" db="EMBL/GenBank/DDBJ databases">
        <title>Comparative Genomics of Cryptosporidium Species.</title>
        <authorList>
            <person name="Silva J.C."/>
            <person name="Su Q."/>
            <person name="Chalmers R."/>
            <person name="Chibucos M.C."/>
            <person name="Elwin K."/>
            <person name="Godinez A."/>
            <person name="Guo F."/>
            <person name="Huynh K."/>
            <person name="Orvis J."/>
            <person name="Ott S."/>
            <person name="Sadzewicz L."/>
            <person name="Sengamalay N."/>
            <person name="Shetty A."/>
            <person name="Sun M."/>
            <person name="Tallon L."/>
            <person name="Xiao L."/>
            <person name="Zhang H."/>
            <person name="Fraser C.M."/>
            <person name="Zhu G."/>
            <person name="Kissinger J."/>
            <person name="Widmer G."/>
        </authorList>
    </citation>
    <scope>NUCLEOTIDE SEQUENCE [LARGE SCALE GENOMIC DNA]</scope>
    <source>
        <strain evidence="5 6">UKMEL1</strain>
    </source>
</reference>
<comment type="caution">
    <text evidence="5">The sequence shown here is derived from an EMBL/GenBank/DDBJ whole genome shotgun (WGS) entry which is preliminary data.</text>
</comment>
<keyword evidence="3" id="KW-0539">Nucleus</keyword>
<evidence type="ECO:0000256" key="4">
    <source>
        <dbReference type="SAM" id="MobiDB-lite"/>
    </source>
</evidence>
<evidence type="ECO:0000256" key="2">
    <source>
        <dbReference type="ARBA" id="ARBA00006374"/>
    </source>
</evidence>
<name>A0A2P4YX40_9CRYT</name>
<feature type="region of interest" description="Disordered" evidence="4">
    <location>
        <begin position="469"/>
        <end position="492"/>
    </location>
</feature>
<sequence>MKGNSKNENELLMRLSRTLTSVSPASRKKGLDIITRYISKHSNSMTRLQMLKIWKGLYYSMWLSDKVLIQREIAVNISQLQKRFEVNEHLFSFIEEFYLMMRFRWDGMDHYRMDKFTFLQRTMLAESLNLLSKKNFDPEFAKGLLDVYRRCLFVENIDNENSINKKRKLMINDQIGSGNEVDLSNNLYSNRSTGIGVSLIFCKQFPQESVYLLYEQYKLIKENPSNKNLLNEYISSFFIEYSEFIINVIRTCTNHSILTENIYSQLILKFVDFDSLFDQVVCDIDDLNINQEERNLISSFLLENIVNLMSKLHSSLSNLSESNKDSITQNKRNSIYSTLEKIGNFLKNNMESSNSLPKVSKNKKRTSLNKQGNTNYESKNEDKEKRVRFDMSKNVRMLLPDSISTSRALVKIFDKKSDVKGSNKINCILFRPSPNSDIQNDPELSSSDSCKNYNLNSLKNIEIISAEKALSKPSESNSSPSKSILKRRGIEI</sequence>
<dbReference type="InterPro" id="IPR010301">
    <property type="entry name" value="RRP1"/>
</dbReference>
<dbReference type="AlphaFoldDB" id="A0A2P4YX40"/>
<organism evidence="5 6">
    <name type="scientific">Cryptosporidium meleagridis</name>
    <dbReference type="NCBI Taxonomy" id="93969"/>
    <lineage>
        <taxon>Eukaryota</taxon>
        <taxon>Sar</taxon>
        <taxon>Alveolata</taxon>
        <taxon>Apicomplexa</taxon>
        <taxon>Conoidasida</taxon>
        <taxon>Coccidia</taxon>
        <taxon>Eucoccidiorida</taxon>
        <taxon>Eimeriorina</taxon>
        <taxon>Cryptosporidiidae</taxon>
        <taxon>Cryptosporidium</taxon>
    </lineage>
</organism>
<dbReference type="EMBL" id="JIBK01000003">
    <property type="protein sequence ID" value="POM82382.1"/>
    <property type="molecule type" value="Genomic_DNA"/>
</dbReference>
<accession>A0A2P4YX40</accession>
<feature type="compositionally biased region" description="Low complexity" evidence="4">
    <location>
        <begin position="471"/>
        <end position="483"/>
    </location>
</feature>